<sequence>MKYHSSHSVKKVDDVVGLLNGLQVHLTSGSFQNAGLEHLSARLQSAIHLVNFWLTNPTTLDKLTRPKDLDSQCCKLWNICVRERMSWTAQRCETERNAGDANTALMSVWLLSFLCLELSRVLCNKPGDQAEEASYMMGLMVPLVKASINDANFETARLALQRGAAHLDNVNLAAGRGKKEPAEDKVCFNFQAKYYAMRIWLAWQENSLDVAEHMYTKTAVLHTVIDAASIEFLADILQRVGSDLISKDIIDVGLTWIQRAYSVLCSQAGELTSQGENLYLAVCNDLTTCLLPRSPFEHPEQVESIIQQAQPILGHSPMWCHWWLRARNRIERDSQCDEDQYAQVLKRLIVTTESQDNLLPLVWNHVKNFRRRRPACAAKLLSQLLLQPDLNAHCVGKILFLRISIMSDKTTDDEECEELSDVVNQMHQQMPKAIPSATVELCHSLIWEMIKSASALEHVDLVQFWCELALRPLFRSSSIQGIDRFFRKLLLCGMKRNELSIYDYDAHAMPSFCGDDVSLTHYLSLKAASLSWDHELGCQSLQKLASTTDVHRGQELLYASLSQAGHGPDRELILSTLQHLSLSCHGAGAEKVNLPLLLRCTIRVLRMAERDQYGRMQDMDEADLASDTCSLFEIAAEFAVSDAEKDPVNRRFPVQELDWFRRNAYNLGILTSSEWQPPYTARILNACIALTECYPTEDSLSETTAIELALTTLRCHFVIAASLLQQARTEEDASSRVQHYQDLRHHVAEYDATLHTKRLAFDVHTHNDLTMKYTTLLVYDFEAAMQLSQFTELRAIIDHQKPYENVQAYKAMGDMLLQSSTTPPEEVLLTTLKHLINEIHTLEAFNAAKLAKYLRCLFHVLLPRNDALALSILDHFAQLSLEAKAVNTTVDVEREWFVARAFNHALDYYVRFEEEGCRVWARRAVQMAEEMDDGGVLAGALRGRLEHLRFRGGGTFWKEAEKCLEEG</sequence>
<organism evidence="2 3">
    <name type="scientific">Claviceps pazoutovae</name>
    <dbReference type="NCBI Taxonomy" id="1649127"/>
    <lineage>
        <taxon>Eukaryota</taxon>
        <taxon>Fungi</taxon>
        <taxon>Dikarya</taxon>
        <taxon>Ascomycota</taxon>
        <taxon>Pezizomycotina</taxon>
        <taxon>Sordariomycetes</taxon>
        <taxon>Hypocreomycetidae</taxon>
        <taxon>Hypocreales</taxon>
        <taxon>Clavicipitaceae</taxon>
        <taxon>Claviceps</taxon>
    </lineage>
</organism>
<dbReference type="AlphaFoldDB" id="A0A9P7SHV1"/>
<evidence type="ECO:0000256" key="1">
    <source>
        <dbReference type="ARBA" id="ARBA00023254"/>
    </source>
</evidence>
<dbReference type="InterPro" id="IPR013940">
    <property type="entry name" value="Spo22/ZIP4/TEX11"/>
</dbReference>
<dbReference type="InterPro" id="IPR039057">
    <property type="entry name" value="Spo22/ZIP4"/>
</dbReference>
<reference evidence="2 3" key="1">
    <citation type="journal article" date="2020" name="bioRxiv">
        <title>Whole genome comparisons of ergot fungi reveals the divergence and evolution of species within the genus Claviceps are the result of varying mechanisms driving genome evolution and host range expansion.</title>
        <authorList>
            <person name="Wyka S.A."/>
            <person name="Mondo S.J."/>
            <person name="Liu M."/>
            <person name="Dettman J."/>
            <person name="Nalam V."/>
            <person name="Broders K.D."/>
        </authorList>
    </citation>
    <scope>NUCLEOTIDE SEQUENCE [LARGE SCALE GENOMIC DNA]</scope>
    <source>
        <strain evidence="2 3">CCC 1485</strain>
    </source>
</reference>
<accession>A0A9P7SHV1</accession>
<keyword evidence="1" id="KW-0469">Meiosis</keyword>
<dbReference type="PANTHER" id="PTHR40375">
    <property type="entry name" value="SPORULATION-SPECIFIC PROTEIN 22"/>
    <property type="match status" value="1"/>
</dbReference>
<dbReference type="OrthoDB" id="65716at2759"/>
<proteinExistence type="predicted"/>
<dbReference type="Pfam" id="PF08631">
    <property type="entry name" value="SPO22"/>
    <property type="match status" value="1"/>
</dbReference>
<dbReference type="Proteomes" id="UP000706124">
    <property type="component" value="Unassembled WGS sequence"/>
</dbReference>
<dbReference type="PANTHER" id="PTHR40375:SF2">
    <property type="entry name" value="SPORULATION-SPECIFIC PROTEIN 22"/>
    <property type="match status" value="1"/>
</dbReference>
<dbReference type="GO" id="GO:0051321">
    <property type="term" value="P:meiotic cell cycle"/>
    <property type="evidence" value="ECO:0007669"/>
    <property type="project" value="UniProtKB-KW"/>
</dbReference>
<evidence type="ECO:0000313" key="2">
    <source>
        <dbReference type="EMBL" id="KAG5938131.1"/>
    </source>
</evidence>
<gene>
    <name evidence="2" type="ORF">E4U60_001514</name>
</gene>
<comment type="caution">
    <text evidence="2">The sequence shown here is derived from an EMBL/GenBank/DDBJ whole genome shotgun (WGS) entry which is preliminary data.</text>
</comment>
<name>A0A9P7SHV1_9HYPO</name>
<dbReference type="GO" id="GO:0090173">
    <property type="term" value="P:regulation of synaptonemal complex assembly"/>
    <property type="evidence" value="ECO:0007669"/>
    <property type="project" value="InterPro"/>
</dbReference>
<protein>
    <submittedName>
        <fullName evidence="2">Uncharacterized protein</fullName>
    </submittedName>
</protein>
<keyword evidence="3" id="KW-1185">Reference proteome</keyword>
<evidence type="ECO:0000313" key="3">
    <source>
        <dbReference type="Proteomes" id="UP000706124"/>
    </source>
</evidence>
<dbReference type="EMBL" id="SRPO01000161">
    <property type="protein sequence ID" value="KAG5938131.1"/>
    <property type="molecule type" value="Genomic_DNA"/>
</dbReference>